<evidence type="ECO:0000259" key="4">
    <source>
        <dbReference type="PROSITE" id="PS50035"/>
    </source>
</evidence>
<dbReference type="Pfam" id="PF00932">
    <property type="entry name" value="LTD"/>
    <property type="match status" value="2"/>
</dbReference>
<dbReference type="PANTHER" id="PTHR43856">
    <property type="entry name" value="CARDIOLIPIN HYDROLASE"/>
    <property type="match status" value="1"/>
</dbReference>
<dbReference type="Gene3D" id="3.30.870.10">
    <property type="entry name" value="Endonuclease Chain A"/>
    <property type="match status" value="2"/>
</dbReference>
<dbReference type="PROSITE" id="PS50035">
    <property type="entry name" value="PLD"/>
    <property type="match status" value="1"/>
</dbReference>
<proteinExistence type="predicted"/>
<reference evidence="6" key="1">
    <citation type="submission" date="2018-06" db="EMBL/GenBank/DDBJ databases">
        <authorList>
            <person name="Zhirakovskaya E."/>
        </authorList>
    </citation>
    <scope>NUCLEOTIDE SEQUENCE</scope>
</reference>
<dbReference type="SMART" id="SM00155">
    <property type="entry name" value="PLDc"/>
    <property type="match status" value="1"/>
</dbReference>
<sequence>MTKRIAYLLATAVFPLLILWFTFVPHSQAGINPVLIDAVYYDTYETNQPDEAVRIINVSGTTVDIGSWQLNDAIDASVATLPSGITLAPNQTIWLTRNATAFKRQFGFLPNYETDEAEPSVPEMSGSWPGFTDSGDQVILLDDSSNVVDCLAYEDDANSSCGSNWSGTAVQPYTVIGVFGADGQILYRMRDQSTGQPVPDSNTAADWAQSTGDVINGRKVLYPGWDLDSYFQTAKFTESGTLTIAIAPDNAYETLKMHLDAAQTNIIYEGYTFENVAIANDLIAALNRGVAVTLLLEGGPVGGISDQEKYICQQIENAGGQCWFMINDNSNDIFDRYRFLHAKFMLIDGEQVIISSENLSPNSLPSDDKSDGTWGRRGVILVTDAPSVVAYVQSLFDVDFDLDSHVDITNTTFIGGPPPGFVPDLESGGITYTVRYANAATFNGTFSYELVQSPENSLRDSDSLLGLVGQAGAGDVVLVEQLDERPYWGSTSSNATDDPSPRVEAYIAAARRGAAVQILLDGLFDDGDATSNSAACAYVNGIAQAETLDLACKTGNPTGLGIHNKMVLVQVSGQGYLHVGSINGSEQSSKGNRELALQVQSNDAYAYLADMFQRDWGAILYLPVVLNNYIGPATHVLISEVLYNPGGADDKEFIELVNPTGATIDLSNYSIGDAVNPTDFEDVRRFPAGTLLPSGGTIVIATVATAFFAEYGVNPDFEILSTNTAVPTLIDDLAWGDPATFLQLGNSGDEVILRDPTNQVVDVITYGTGSYPGIIPCATVTTIDASLERFPYNTDTDDCSVDFREWAFPNPGSLP</sequence>
<dbReference type="SUPFAM" id="SSF74853">
    <property type="entry name" value="Lamin A/C globular tail domain"/>
    <property type="match status" value="2"/>
</dbReference>
<dbReference type="InterPro" id="IPR001736">
    <property type="entry name" value="PLipase_D/transphosphatidylase"/>
</dbReference>
<keyword evidence="2" id="KW-0442">Lipid degradation</keyword>
<dbReference type="InterPro" id="IPR025202">
    <property type="entry name" value="PLD-like_dom"/>
</dbReference>
<evidence type="ECO:0000259" key="5">
    <source>
        <dbReference type="PROSITE" id="PS51841"/>
    </source>
</evidence>
<dbReference type="PROSITE" id="PS51841">
    <property type="entry name" value="LTD"/>
    <property type="match status" value="2"/>
</dbReference>
<evidence type="ECO:0000313" key="6">
    <source>
        <dbReference type="EMBL" id="VAW37661.1"/>
    </source>
</evidence>
<evidence type="ECO:0000256" key="3">
    <source>
        <dbReference type="ARBA" id="ARBA00023098"/>
    </source>
</evidence>
<gene>
    <name evidence="6" type="ORF">MNBD_CHLOROFLEXI01-2629</name>
</gene>
<dbReference type="GO" id="GO:0016042">
    <property type="term" value="P:lipid catabolic process"/>
    <property type="evidence" value="ECO:0007669"/>
    <property type="project" value="UniProtKB-KW"/>
</dbReference>
<dbReference type="Gene3D" id="2.60.40.1260">
    <property type="entry name" value="Lamin Tail domain"/>
    <property type="match status" value="2"/>
</dbReference>
<dbReference type="EMBL" id="UOEU01000675">
    <property type="protein sequence ID" value="VAW37661.1"/>
    <property type="molecule type" value="Genomic_DNA"/>
</dbReference>
<dbReference type="AlphaFoldDB" id="A0A3B0V3X7"/>
<dbReference type="InterPro" id="IPR036415">
    <property type="entry name" value="Lamin_tail_dom_sf"/>
</dbReference>
<protein>
    <submittedName>
        <fullName evidence="6">Uncharacterized protein</fullName>
    </submittedName>
</protein>
<dbReference type="GO" id="GO:0016891">
    <property type="term" value="F:RNA endonuclease activity producing 5'-phosphomonoesters, hydrolytic mechanism"/>
    <property type="evidence" value="ECO:0007669"/>
    <property type="project" value="TreeGrafter"/>
</dbReference>
<dbReference type="SUPFAM" id="SSF56024">
    <property type="entry name" value="Phospholipase D/nuclease"/>
    <property type="match status" value="2"/>
</dbReference>
<accession>A0A3B0V3X7</accession>
<feature type="domain" description="PLD phosphodiesterase" evidence="4">
    <location>
        <begin position="336"/>
        <end position="363"/>
    </location>
</feature>
<feature type="domain" description="LTD" evidence="5">
    <location>
        <begin position="631"/>
        <end position="768"/>
    </location>
</feature>
<name>A0A3B0V3X7_9ZZZZ</name>
<keyword evidence="3" id="KW-0443">Lipid metabolism</keyword>
<dbReference type="Pfam" id="PF13091">
    <property type="entry name" value="PLDc_2"/>
    <property type="match status" value="2"/>
</dbReference>
<evidence type="ECO:0000256" key="2">
    <source>
        <dbReference type="ARBA" id="ARBA00022963"/>
    </source>
</evidence>
<organism evidence="6">
    <name type="scientific">hydrothermal vent metagenome</name>
    <dbReference type="NCBI Taxonomy" id="652676"/>
    <lineage>
        <taxon>unclassified sequences</taxon>
        <taxon>metagenomes</taxon>
        <taxon>ecological metagenomes</taxon>
    </lineage>
</organism>
<dbReference type="PANTHER" id="PTHR43856:SF1">
    <property type="entry name" value="MITOCHONDRIAL CARDIOLIPIN HYDROLASE"/>
    <property type="match status" value="1"/>
</dbReference>
<feature type="domain" description="LTD" evidence="5">
    <location>
        <begin position="25"/>
        <end position="155"/>
    </location>
</feature>
<dbReference type="InterPro" id="IPR001322">
    <property type="entry name" value="Lamin_tail_dom"/>
</dbReference>
<dbReference type="InterPro" id="IPR051406">
    <property type="entry name" value="PLD_domain"/>
</dbReference>
<evidence type="ECO:0000256" key="1">
    <source>
        <dbReference type="ARBA" id="ARBA00022801"/>
    </source>
</evidence>
<keyword evidence="1" id="KW-0378">Hydrolase</keyword>